<dbReference type="InterPro" id="IPR001214">
    <property type="entry name" value="SET_dom"/>
</dbReference>
<name>A0A6A5GX65_CAERE</name>
<reference evidence="2 3" key="1">
    <citation type="submission" date="2019-12" db="EMBL/GenBank/DDBJ databases">
        <title>Chromosome-level assembly of the Caenorhabditis remanei genome.</title>
        <authorList>
            <person name="Teterina A.A."/>
            <person name="Willis J.H."/>
            <person name="Phillips P.C."/>
        </authorList>
    </citation>
    <scope>NUCLEOTIDE SEQUENCE [LARGE SCALE GENOMIC DNA]</scope>
    <source>
        <strain evidence="2 3">PX506</strain>
        <tissue evidence="2">Whole organism</tissue>
    </source>
</reference>
<gene>
    <name evidence="2" type="ORF">GCK72_015672</name>
</gene>
<evidence type="ECO:0000313" key="3">
    <source>
        <dbReference type="Proteomes" id="UP000483820"/>
    </source>
</evidence>
<accession>A0A6A5GX65</accession>
<dbReference type="Proteomes" id="UP000483820">
    <property type="component" value="Chromosome IV"/>
</dbReference>
<sequence>MVYRCECKGIKKCPNCGCGHRNLSKSKELAGNGKRIESGEFIIAYIGPKRRWRKAVLKAGKYHIDPTFYGNKARFANHCCDPNAIVENWTMDRAPQGFKALAFATCPHSPIH</sequence>
<protein>
    <recommendedName>
        <fullName evidence="1">SET domain-containing protein</fullName>
    </recommendedName>
</protein>
<proteinExistence type="predicted"/>
<feature type="domain" description="SET" evidence="1">
    <location>
        <begin position="60"/>
        <end position="95"/>
    </location>
</feature>
<dbReference type="SUPFAM" id="SSF82199">
    <property type="entry name" value="SET domain"/>
    <property type="match status" value="1"/>
</dbReference>
<dbReference type="InterPro" id="IPR046341">
    <property type="entry name" value="SET_dom_sf"/>
</dbReference>
<dbReference type="KEGG" id="crq:GCK72_015672"/>
<dbReference type="Pfam" id="PF00856">
    <property type="entry name" value="SET"/>
    <property type="match status" value="1"/>
</dbReference>
<dbReference type="GeneID" id="78776134"/>
<dbReference type="RefSeq" id="XP_053585829.1">
    <property type="nucleotide sequence ID" value="XM_053731057.1"/>
</dbReference>
<dbReference type="EMBL" id="WUAV01000004">
    <property type="protein sequence ID" value="KAF1759211.1"/>
    <property type="molecule type" value="Genomic_DNA"/>
</dbReference>
<dbReference type="Gene3D" id="2.170.270.10">
    <property type="entry name" value="SET domain"/>
    <property type="match status" value="1"/>
</dbReference>
<dbReference type="AlphaFoldDB" id="A0A6A5GX65"/>
<evidence type="ECO:0000313" key="2">
    <source>
        <dbReference type="EMBL" id="KAF1759211.1"/>
    </source>
</evidence>
<comment type="caution">
    <text evidence="2">The sequence shown here is derived from an EMBL/GenBank/DDBJ whole genome shotgun (WGS) entry which is preliminary data.</text>
</comment>
<dbReference type="CTD" id="78776134"/>
<evidence type="ECO:0000259" key="1">
    <source>
        <dbReference type="Pfam" id="PF00856"/>
    </source>
</evidence>
<organism evidence="2 3">
    <name type="scientific">Caenorhabditis remanei</name>
    <name type="common">Caenorhabditis vulgaris</name>
    <dbReference type="NCBI Taxonomy" id="31234"/>
    <lineage>
        <taxon>Eukaryota</taxon>
        <taxon>Metazoa</taxon>
        <taxon>Ecdysozoa</taxon>
        <taxon>Nematoda</taxon>
        <taxon>Chromadorea</taxon>
        <taxon>Rhabditida</taxon>
        <taxon>Rhabditina</taxon>
        <taxon>Rhabditomorpha</taxon>
        <taxon>Rhabditoidea</taxon>
        <taxon>Rhabditidae</taxon>
        <taxon>Peloderinae</taxon>
        <taxon>Caenorhabditis</taxon>
    </lineage>
</organism>